<dbReference type="EMBL" id="CP015772">
    <property type="protein sequence ID" value="ANH82374.1"/>
    <property type="molecule type" value="Genomic_DNA"/>
</dbReference>
<dbReference type="KEGG" id="nia:A8C56_16640"/>
<accession>A0A1A9I764</accession>
<reference evidence="2 3" key="1">
    <citation type="submission" date="2016-05" db="EMBL/GenBank/DDBJ databases">
        <title>Niabella ginsenosidivorans BS26 whole genome sequencing.</title>
        <authorList>
            <person name="Im W.T."/>
            <person name="Siddiqi M.Z."/>
        </authorList>
    </citation>
    <scope>NUCLEOTIDE SEQUENCE [LARGE SCALE GENOMIC DNA]</scope>
    <source>
        <strain evidence="2 3">BS26</strain>
    </source>
</reference>
<dbReference type="Proteomes" id="UP000077667">
    <property type="component" value="Chromosome"/>
</dbReference>
<dbReference type="RefSeq" id="WP_067758459.1">
    <property type="nucleotide sequence ID" value="NZ_CP015772.1"/>
</dbReference>
<feature type="domain" description="PKD" evidence="1">
    <location>
        <begin position="71"/>
        <end position="103"/>
    </location>
</feature>
<evidence type="ECO:0000259" key="1">
    <source>
        <dbReference type="PROSITE" id="PS50093"/>
    </source>
</evidence>
<dbReference type="SUPFAM" id="SSF49299">
    <property type="entry name" value="PKD domain"/>
    <property type="match status" value="2"/>
</dbReference>
<name>A0A1A9I764_9BACT</name>
<evidence type="ECO:0000313" key="3">
    <source>
        <dbReference type="Proteomes" id="UP000077667"/>
    </source>
</evidence>
<dbReference type="PROSITE" id="PS50093">
    <property type="entry name" value="PKD"/>
    <property type="match status" value="1"/>
</dbReference>
<keyword evidence="3" id="KW-1185">Reference proteome</keyword>
<gene>
    <name evidence="2" type="ORF">A8C56_16640</name>
</gene>
<dbReference type="InterPro" id="IPR000601">
    <property type="entry name" value="PKD_dom"/>
</dbReference>
<dbReference type="AlphaFoldDB" id="A0A1A9I764"/>
<dbReference type="InterPro" id="IPR013783">
    <property type="entry name" value="Ig-like_fold"/>
</dbReference>
<dbReference type="STRING" id="1176587.A8C56_16640"/>
<dbReference type="Gene3D" id="2.60.40.10">
    <property type="entry name" value="Immunoglobulins"/>
    <property type="match status" value="2"/>
</dbReference>
<protein>
    <recommendedName>
        <fullName evidence="1">PKD domain-containing protein</fullName>
    </recommendedName>
</protein>
<proteinExistence type="predicted"/>
<dbReference type="OrthoDB" id="1491323at2"/>
<organism evidence="2 3">
    <name type="scientific">Niabella ginsenosidivorans</name>
    <dbReference type="NCBI Taxonomy" id="1176587"/>
    <lineage>
        <taxon>Bacteria</taxon>
        <taxon>Pseudomonadati</taxon>
        <taxon>Bacteroidota</taxon>
        <taxon>Chitinophagia</taxon>
        <taxon>Chitinophagales</taxon>
        <taxon>Chitinophagaceae</taxon>
        <taxon>Niabella</taxon>
    </lineage>
</organism>
<dbReference type="InterPro" id="IPR035986">
    <property type="entry name" value="PKD_dom_sf"/>
</dbReference>
<sequence>MQKKQYMVFRLDDNVIITLLAVCILASLAFVIRYKNYKPCTDFDIDISGTNFQTGTIIRFSANVKDFKRLEWDFGDHQKQRYFTEIASAMHSYDAPGQYVITLIQDGRCYAYKTITIEEAPEIVDSTVLPIIKMPDSAYVGDPVTFEEVSQKARSWDWRYGDANSLNSSAERIFTTRFTTEGVKTISVTINGSGKAVIRRLVVLPKKPSSLPLGPPRPLRGETGGQLPPPILPQGMDTAKKSPATDPVIVPEKKYPGWEPATFNQMMRASTGGKGRVTDYQKYFCDNNINTTVILNGNAITFQEFFEKIKAVKKADDLSLHTQIFTNPSNNCVVKISVIAKVKAGLLKWAQRNL</sequence>
<evidence type="ECO:0000313" key="2">
    <source>
        <dbReference type="EMBL" id="ANH82374.1"/>
    </source>
</evidence>